<dbReference type="AlphaFoldDB" id="A0A1M6K0D6"/>
<dbReference type="Pfam" id="PF07676">
    <property type="entry name" value="PD40"/>
    <property type="match status" value="3"/>
</dbReference>
<accession>A0A1M6K0D6</accession>
<organism evidence="1 2">
    <name type="scientific">Aquimarina spongiae</name>
    <dbReference type="NCBI Taxonomy" id="570521"/>
    <lineage>
        <taxon>Bacteria</taxon>
        <taxon>Pseudomonadati</taxon>
        <taxon>Bacteroidota</taxon>
        <taxon>Flavobacteriia</taxon>
        <taxon>Flavobacteriales</taxon>
        <taxon>Flavobacteriaceae</taxon>
        <taxon>Aquimarina</taxon>
    </lineage>
</organism>
<protein>
    <submittedName>
        <fullName evidence="1">WD40-like Beta Propeller Repeat</fullName>
    </submittedName>
</protein>
<reference evidence="2" key="1">
    <citation type="submission" date="2016-11" db="EMBL/GenBank/DDBJ databases">
        <authorList>
            <person name="Varghese N."/>
            <person name="Submissions S."/>
        </authorList>
    </citation>
    <scope>NUCLEOTIDE SEQUENCE [LARGE SCALE GENOMIC DNA]</scope>
    <source>
        <strain evidence="2">DSM 22623</strain>
    </source>
</reference>
<evidence type="ECO:0000313" key="2">
    <source>
        <dbReference type="Proteomes" id="UP000184432"/>
    </source>
</evidence>
<dbReference type="EMBL" id="FQYP01000010">
    <property type="protein sequence ID" value="SHJ52451.1"/>
    <property type="molecule type" value="Genomic_DNA"/>
</dbReference>
<sequence length="382" mass="43509">MFLRKNHLGLFFFSFCGILYSQGKQLELVHQNLADYEYDDNQFTFTLVEENEATSNDYVDLLDSFTSLAIESEGYELHILNINSKNSDYAPYFHNEELVFSSSRNTRSISKSYDEENKQPFSDLYIASNKSDKEVIKKVKGNINTRFHESSAVFSEDGTTVYFTRNNYVNHRWSANAEGEVLLKIYKATNKNGKWVNVEELPFCSDEYSVAHPALSADGKVLYFASDMPGSYGKSDLYAVEIFEDGTFGTPYNLGEQINTPGRETFPFVSDKGNLFFASDGHIGYGNLDVYMVLQDENAMSKAYNLGYPINGPKDDFTFVINEENKVGYFASNRDGGEGNDDIYGFRKLVPFPESGLNKPKTMKKMERIMNIKEKDVEITSW</sequence>
<proteinExistence type="predicted"/>
<dbReference type="InterPro" id="IPR011042">
    <property type="entry name" value="6-blade_b-propeller_TolB-like"/>
</dbReference>
<dbReference type="STRING" id="570521.SAMN04488508_11012"/>
<keyword evidence="2" id="KW-1185">Reference proteome</keyword>
<dbReference type="SUPFAM" id="SSF82171">
    <property type="entry name" value="DPP6 N-terminal domain-like"/>
    <property type="match status" value="1"/>
</dbReference>
<evidence type="ECO:0000313" key="1">
    <source>
        <dbReference type="EMBL" id="SHJ52451.1"/>
    </source>
</evidence>
<dbReference type="RefSeq" id="WP_073320337.1">
    <property type="nucleotide sequence ID" value="NZ_FQYP01000010.1"/>
</dbReference>
<name>A0A1M6K0D6_9FLAO</name>
<dbReference type="OrthoDB" id="9809364at2"/>
<dbReference type="Proteomes" id="UP000184432">
    <property type="component" value="Unassembled WGS sequence"/>
</dbReference>
<gene>
    <name evidence="1" type="ORF">SAMN04488508_11012</name>
</gene>
<dbReference type="Gene3D" id="2.120.10.30">
    <property type="entry name" value="TolB, C-terminal domain"/>
    <property type="match status" value="1"/>
</dbReference>
<dbReference type="InterPro" id="IPR011659">
    <property type="entry name" value="WD40"/>
</dbReference>